<comment type="subcellular location">
    <subcellularLocation>
        <location evidence="1">Cell membrane</location>
        <topology evidence="1">Multi-pass membrane protein</topology>
    </subcellularLocation>
    <subcellularLocation>
        <location evidence="14">Postsynaptic cell membrane</location>
    </subcellularLocation>
</comment>
<dbReference type="Proteomes" id="UP001374579">
    <property type="component" value="Unassembled WGS sequence"/>
</dbReference>
<feature type="transmembrane region" description="Helical" evidence="18">
    <location>
        <begin position="629"/>
        <end position="652"/>
    </location>
</feature>
<evidence type="ECO:0000256" key="1">
    <source>
        <dbReference type="ARBA" id="ARBA00004651"/>
    </source>
</evidence>
<keyword evidence="6" id="KW-0770">Synapse</keyword>
<evidence type="ECO:0000256" key="3">
    <source>
        <dbReference type="ARBA" id="ARBA00022475"/>
    </source>
</evidence>
<evidence type="ECO:0000256" key="17">
    <source>
        <dbReference type="PIRSR" id="PIRSR601508-3"/>
    </source>
</evidence>
<dbReference type="InterPro" id="IPR001508">
    <property type="entry name" value="Iono_Glu_rcpt_met"/>
</dbReference>
<dbReference type="InterPro" id="IPR019594">
    <property type="entry name" value="Glu/Gly-bd"/>
</dbReference>
<gene>
    <name evidence="22" type="ORF">V1264_013905</name>
</gene>
<evidence type="ECO:0000256" key="19">
    <source>
        <dbReference type="SAM" id="SignalP"/>
    </source>
</evidence>
<keyword evidence="2" id="KW-0813">Transport</keyword>
<dbReference type="FunFam" id="3.40.190.10:FF:000024">
    <property type="entry name" value="Glutamate receptor, ionotropic, delta 1"/>
    <property type="match status" value="1"/>
</dbReference>
<dbReference type="PANTHER" id="PTHR18966">
    <property type="entry name" value="IONOTROPIC GLUTAMATE RECEPTOR"/>
    <property type="match status" value="1"/>
</dbReference>
<evidence type="ECO:0000256" key="2">
    <source>
        <dbReference type="ARBA" id="ARBA00022448"/>
    </source>
</evidence>
<evidence type="ECO:0000256" key="4">
    <source>
        <dbReference type="ARBA" id="ARBA00022692"/>
    </source>
</evidence>
<dbReference type="GO" id="GO:0045211">
    <property type="term" value="C:postsynaptic membrane"/>
    <property type="evidence" value="ECO:0007669"/>
    <property type="project" value="UniProtKB-SubCell"/>
</dbReference>
<evidence type="ECO:0000256" key="5">
    <source>
        <dbReference type="ARBA" id="ARBA00022989"/>
    </source>
</evidence>
<keyword evidence="3" id="KW-1003">Cell membrane</keyword>
<dbReference type="InterPro" id="IPR001320">
    <property type="entry name" value="Iontro_rcpt_C"/>
</dbReference>
<evidence type="ECO:0000256" key="6">
    <source>
        <dbReference type="ARBA" id="ARBA00023018"/>
    </source>
</evidence>
<dbReference type="CDD" id="cd13717">
    <property type="entry name" value="PBP2_iGluR_putative"/>
    <property type="match status" value="1"/>
</dbReference>
<dbReference type="InterPro" id="IPR028082">
    <property type="entry name" value="Peripla_BP_I"/>
</dbReference>
<dbReference type="Gene3D" id="1.10.287.70">
    <property type="match status" value="1"/>
</dbReference>
<dbReference type="EMBL" id="JBAMIC010000003">
    <property type="protein sequence ID" value="KAK7109957.1"/>
    <property type="molecule type" value="Genomic_DNA"/>
</dbReference>
<dbReference type="SMART" id="SM00918">
    <property type="entry name" value="Lig_chan-Glu_bd"/>
    <property type="match status" value="1"/>
</dbReference>
<keyword evidence="12" id="KW-1071">Ligand-gated ion channel</keyword>
<keyword evidence="9" id="KW-0675">Receptor</keyword>
<evidence type="ECO:0000256" key="9">
    <source>
        <dbReference type="ARBA" id="ARBA00023170"/>
    </source>
</evidence>
<feature type="transmembrane region" description="Helical" evidence="18">
    <location>
        <begin position="845"/>
        <end position="868"/>
    </location>
</feature>
<dbReference type="AlphaFoldDB" id="A0AAN9BQN0"/>
<feature type="binding site" evidence="15">
    <location>
        <position position="507"/>
    </location>
    <ligand>
        <name>L-glutamate</name>
        <dbReference type="ChEBI" id="CHEBI:29985"/>
    </ligand>
</feature>
<sequence>MRWKSHIVAYRRLTMSMLMFVLMAMMVGGQTTTTPSSSESNQQPPKIVVYLDEVMLEENRHIPDIFDKINTLSGHAVTGVHFDTVIVTNESTALHQACSKLQDGMVAMIDMTSRRVAPLLRSKAGSAGIAYISMVDNSYYRNTWGDEELNWRVEPTSVQLLHVIADIVRHEKLNNVALVYDDTFDIQNTPRRILTNVPAQHLYVRISESEEETQRQVLMLKDISIKSIFIIASDENAKKFLGMINNQTVDTPFPNLFVLTKEAKLNCERCHNKMRVVVMTGKTSHDARMVFMQFMKDSGVALHFDSDEIKVDEALVYDVARLIRSAMPSSLTSIAYSDCFNVTTARQTDRQQSKMLVNALKNQSVDGVFGAFETRQDLAGYKFTIMLSEMIFEEGNMTQQVQIDEWSESSGLNGTTSLTEASKKRHYRVVTVPGILPFVYKESNGTGGPTYYGYCIELLDALADLMDFEYVIYDSPDGLFGAMADDGSWSGVINELIEKRADIAVGPISVMAERENVVDFTVPYYDLVGLTILMRKPEFDYSLGKFLSVLDEGVWGCILAAFVVFSVLICIFDRLSPFSYQNNRKDWKGEGQEPRVFTFKEGIWFCMMSLTPQGGGETPRALSGRLVAATWWLFGFIIIATYTANLAAFLTVSRLETKIESLDDLSKQFKVKYAPMNGSNAQMYFQRMADIEKKFYQIWKDMSLSNTMEAVERAKLAVWDYPVSDKYTKLWNTMQDTGFPPNKKAALELVFTGDFAFISDATTNKYATYTNCDLWEVGDEFSRKPYALAVQEGSPLRSELSNVILQLINQRKLEEMKTKWWDRDKKDCPDSEDESDGISIQNIGGVFLVIVIGSALALIMLAFECYWYKYKPKQKKKLYNVTSRTNLTKAPGMSTASLASAAPDSNGVKPADTNNHVNNTVYSNGREETGFTNDGFVEMTERL</sequence>
<reference evidence="22 23" key="1">
    <citation type="submission" date="2024-02" db="EMBL/GenBank/DDBJ databases">
        <title>Chromosome-scale genome assembly of the rough periwinkle Littorina saxatilis.</title>
        <authorList>
            <person name="De Jode A."/>
            <person name="Faria R."/>
            <person name="Formenti G."/>
            <person name="Sims Y."/>
            <person name="Smith T.P."/>
            <person name="Tracey A."/>
            <person name="Wood J.M.D."/>
            <person name="Zagrodzka Z.B."/>
            <person name="Johannesson K."/>
            <person name="Butlin R.K."/>
            <person name="Leder E.H."/>
        </authorList>
    </citation>
    <scope>NUCLEOTIDE SEQUENCE [LARGE SCALE GENOMIC DNA]</scope>
    <source>
        <strain evidence="22">Snail1</strain>
        <tissue evidence="22">Muscle</tissue>
    </source>
</reference>
<evidence type="ECO:0000256" key="14">
    <source>
        <dbReference type="ARBA" id="ARBA00034100"/>
    </source>
</evidence>
<dbReference type="Gene3D" id="3.40.50.2300">
    <property type="match status" value="2"/>
</dbReference>
<feature type="transmembrane region" description="Helical" evidence="18">
    <location>
        <begin position="553"/>
        <end position="575"/>
    </location>
</feature>
<keyword evidence="10" id="KW-0325">Glycoprotein</keyword>
<feature type="site" description="Crucial to convey clamshell closure to channel opening" evidence="16">
    <location>
        <position position="659"/>
    </location>
</feature>
<evidence type="ECO:0000259" key="21">
    <source>
        <dbReference type="SMART" id="SM00918"/>
    </source>
</evidence>
<evidence type="ECO:0000256" key="13">
    <source>
        <dbReference type="ARBA" id="ARBA00023303"/>
    </source>
</evidence>
<evidence type="ECO:0000256" key="18">
    <source>
        <dbReference type="SAM" id="Phobius"/>
    </source>
</evidence>
<feature type="chain" id="PRO_5042899757" evidence="19">
    <location>
        <begin position="30"/>
        <end position="943"/>
    </location>
</feature>
<evidence type="ECO:0000256" key="15">
    <source>
        <dbReference type="PIRSR" id="PIRSR601508-1"/>
    </source>
</evidence>
<keyword evidence="13" id="KW-0407">Ion channel</keyword>
<evidence type="ECO:0000256" key="8">
    <source>
        <dbReference type="ARBA" id="ARBA00023136"/>
    </source>
</evidence>
<dbReference type="InterPro" id="IPR015683">
    <property type="entry name" value="Ionotropic_Glu_rcpt"/>
</dbReference>
<dbReference type="Pfam" id="PF01094">
    <property type="entry name" value="ANF_receptor"/>
    <property type="match status" value="1"/>
</dbReference>
<feature type="binding site" evidence="15">
    <location>
        <position position="760"/>
    </location>
    <ligand>
        <name>L-glutamate</name>
        <dbReference type="ChEBI" id="CHEBI:29985"/>
    </ligand>
</feature>
<dbReference type="InterPro" id="IPR001828">
    <property type="entry name" value="ANF_lig-bd_rcpt"/>
</dbReference>
<dbReference type="PRINTS" id="PR00177">
    <property type="entry name" value="NMDARECEPTOR"/>
</dbReference>
<feature type="disulfide bond" evidence="17">
    <location>
        <begin position="772"/>
        <end position="828"/>
    </location>
</feature>
<dbReference type="Gene3D" id="3.40.190.10">
    <property type="entry name" value="Periplasmic binding protein-like II"/>
    <property type="match status" value="2"/>
</dbReference>
<dbReference type="SUPFAM" id="SSF53850">
    <property type="entry name" value="Periplasmic binding protein-like II"/>
    <property type="match status" value="1"/>
</dbReference>
<keyword evidence="5 18" id="KW-1133">Transmembrane helix</keyword>
<evidence type="ECO:0000256" key="10">
    <source>
        <dbReference type="ARBA" id="ARBA00023180"/>
    </source>
</evidence>
<feature type="domain" description="Ionotropic glutamate receptor C-terminal" evidence="20">
    <location>
        <begin position="426"/>
        <end position="823"/>
    </location>
</feature>
<keyword evidence="23" id="KW-1185">Reference proteome</keyword>
<evidence type="ECO:0000313" key="22">
    <source>
        <dbReference type="EMBL" id="KAK7109957.1"/>
    </source>
</evidence>
<proteinExistence type="predicted"/>
<accession>A0AAN9BQN0</accession>
<dbReference type="FunFam" id="1.10.287.70:FF:000143">
    <property type="entry name" value="Probable glutamate receptor"/>
    <property type="match status" value="1"/>
</dbReference>
<dbReference type="GO" id="GO:0015276">
    <property type="term" value="F:ligand-gated monoatomic ion channel activity"/>
    <property type="evidence" value="ECO:0007669"/>
    <property type="project" value="InterPro"/>
</dbReference>
<comment type="caution">
    <text evidence="22">The sequence shown here is derived from an EMBL/GenBank/DDBJ whole genome shotgun (WGS) entry which is preliminary data.</text>
</comment>
<dbReference type="SUPFAM" id="SSF53822">
    <property type="entry name" value="Periplasmic binding protein-like I"/>
    <property type="match status" value="1"/>
</dbReference>
<feature type="domain" description="Ionotropic glutamate receptor L-glutamate and glycine-binding" evidence="21">
    <location>
        <begin position="437"/>
        <end position="498"/>
    </location>
</feature>
<evidence type="ECO:0000256" key="7">
    <source>
        <dbReference type="ARBA" id="ARBA00023065"/>
    </source>
</evidence>
<name>A0AAN9BQN0_9CAEN</name>
<keyword evidence="7" id="KW-0406">Ion transport</keyword>
<feature type="binding site" evidence="15">
    <location>
        <position position="514"/>
    </location>
    <ligand>
        <name>L-glutamate</name>
        <dbReference type="ChEBI" id="CHEBI:29985"/>
    </ligand>
</feature>
<feature type="signal peptide" evidence="19">
    <location>
        <begin position="1"/>
        <end position="29"/>
    </location>
</feature>
<dbReference type="GO" id="GO:0038023">
    <property type="term" value="F:signaling receptor activity"/>
    <property type="evidence" value="ECO:0007669"/>
    <property type="project" value="InterPro"/>
</dbReference>
<evidence type="ECO:0000259" key="20">
    <source>
        <dbReference type="SMART" id="SM00079"/>
    </source>
</evidence>
<evidence type="ECO:0000256" key="12">
    <source>
        <dbReference type="ARBA" id="ARBA00023286"/>
    </source>
</evidence>
<organism evidence="22 23">
    <name type="scientific">Littorina saxatilis</name>
    <dbReference type="NCBI Taxonomy" id="31220"/>
    <lineage>
        <taxon>Eukaryota</taxon>
        <taxon>Metazoa</taxon>
        <taxon>Spiralia</taxon>
        <taxon>Lophotrochozoa</taxon>
        <taxon>Mollusca</taxon>
        <taxon>Gastropoda</taxon>
        <taxon>Caenogastropoda</taxon>
        <taxon>Littorinimorpha</taxon>
        <taxon>Littorinoidea</taxon>
        <taxon>Littorinidae</taxon>
        <taxon>Littorina</taxon>
    </lineage>
</organism>
<keyword evidence="11" id="KW-0628">Postsynaptic cell membrane</keyword>
<evidence type="ECO:0000256" key="11">
    <source>
        <dbReference type="ARBA" id="ARBA00023257"/>
    </source>
</evidence>
<protein>
    <submittedName>
        <fullName evidence="22">Uncharacterized protein</fullName>
    </submittedName>
</protein>
<dbReference type="Pfam" id="PF00060">
    <property type="entry name" value="Lig_chan"/>
    <property type="match status" value="1"/>
</dbReference>
<keyword evidence="4 18" id="KW-0812">Transmembrane</keyword>
<feature type="binding site" evidence="15">
    <location>
        <position position="509"/>
    </location>
    <ligand>
        <name>L-glutamate</name>
        <dbReference type="ChEBI" id="CHEBI:29985"/>
    </ligand>
</feature>
<keyword evidence="19" id="KW-0732">Signal</keyword>
<evidence type="ECO:0000256" key="16">
    <source>
        <dbReference type="PIRSR" id="PIRSR601508-2"/>
    </source>
</evidence>
<keyword evidence="8 18" id="KW-0472">Membrane</keyword>
<keyword evidence="17" id="KW-1015">Disulfide bond</keyword>
<dbReference type="SMART" id="SM00079">
    <property type="entry name" value="PBPe"/>
    <property type="match status" value="1"/>
</dbReference>
<evidence type="ECO:0000313" key="23">
    <source>
        <dbReference type="Proteomes" id="UP001374579"/>
    </source>
</evidence>
<dbReference type="Pfam" id="PF10613">
    <property type="entry name" value="Lig_chan-Glu_bd"/>
    <property type="match status" value="1"/>
</dbReference>
<dbReference type="SUPFAM" id="SSF81324">
    <property type="entry name" value="Voltage-gated potassium channels"/>
    <property type="match status" value="1"/>
</dbReference>